<dbReference type="InterPro" id="IPR005380">
    <property type="entry name" value="XS_domain"/>
</dbReference>
<evidence type="ECO:0000259" key="2">
    <source>
        <dbReference type="Pfam" id="PF03468"/>
    </source>
</evidence>
<accession>A0A8D7F8W3</accession>
<dbReference type="Gene3D" id="3.30.70.2890">
    <property type="entry name" value="XS domain"/>
    <property type="match status" value="1"/>
</dbReference>
<dbReference type="Pfam" id="PF03468">
    <property type="entry name" value="XS"/>
    <property type="match status" value="1"/>
</dbReference>
<dbReference type="AlphaFoldDB" id="A0A8D7F8W3"/>
<dbReference type="PANTHER" id="PTHR46619:SF3">
    <property type="entry name" value="RNA RECOGNITION MOTIF XS DOMAIN PROTEIN"/>
    <property type="match status" value="1"/>
</dbReference>
<feature type="domain" description="XS" evidence="2">
    <location>
        <begin position="402"/>
        <end position="532"/>
    </location>
</feature>
<feature type="compositionally biased region" description="Basic and acidic residues" evidence="1">
    <location>
        <begin position="47"/>
        <end position="59"/>
    </location>
</feature>
<organism evidence="3">
    <name type="scientific">Musa acuminata subsp. malaccensis</name>
    <name type="common">Wild banana</name>
    <name type="synonym">Musa malaccensis</name>
    <dbReference type="NCBI Taxonomy" id="214687"/>
    <lineage>
        <taxon>Eukaryota</taxon>
        <taxon>Viridiplantae</taxon>
        <taxon>Streptophyta</taxon>
        <taxon>Embryophyta</taxon>
        <taxon>Tracheophyta</taxon>
        <taxon>Spermatophyta</taxon>
        <taxon>Magnoliopsida</taxon>
        <taxon>Liliopsida</taxon>
        <taxon>Zingiberales</taxon>
        <taxon>Musaceae</taxon>
        <taxon>Musa</taxon>
    </lineage>
</organism>
<dbReference type="PANTHER" id="PTHR46619">
    <property type="entry name" value="RNA RECOGNITION MOTIF XS DOMAIN PROTEIN-RELATED"/>
    <property type="match status" value="1"/>
</dbReference>
<feature type="region of interest" description="Disordered" evidence="1">
    <location>
        <begin position="1"/>
        <end position="110"/>
    </location>
</feature>
<feature type="compositionally biased region" description="Basic and acidic residues" evidence="1">
    <location>
        <begin position="30"/>
        <end position="39"/>
    </location>
</feature>
<sequence length="554" mass="61162">MKNPKGSGGKGSSRKVPSSSSVTGGRIRKYHSEPDDKSPPRRPVSSDSRHSKPKQEPRQPRAGSGSALPSTSPAVVPKDHPTSPPVPVAGHRPFPISETAVPPSSPPPSYGFHNLERRTVVLADGSVRSYFALPPGPPIVLADKLQFGLPGFGFGPVHDPALGFDKHFPPNSDGRFSPDFRQPTPYGRGPGLDGPRRPLEGGPSYLKRKYSEEDEFLWHRPHVMQHGNPNGIPIGPSRSGGDRRNYLGGNSCPFRRDDHDELRLSKQAKLAGEIYEEMPQKKFRPDDLPPVFLDLDMQALKRAFLRLSKTINENSSQRKKYLEDGKNGPLQCVVCGRASKDFADVHGVIMHTYSSQNANLRVDHLGLHKALCVLMGWNYSRTPENSKSYQLVSAGDAQANREDLIIWPPTVIIHNTSSGMRKHGRVEGMSNREMDNRLKDLGFGGGKSKSIYGKEGHTGITVVKFANTRAGMKEAERLAWYFEKDNCGRKGWAHAQGSQFGDDEKDPSLVRADGTIGEKIFFGYLATTSDLEIIDLDTRKRAVIKSRRELDLSD</sequence>
<feature type="compositionally biased region" description="Gly residues" evidence="1">
    <location>
        <begin position="1"/>
        <end position="11"/>
    </location>
</feature>
<dbReference type="InterPro" id="IPR038588">
    <property type="entry name" value="XS_domain_sf"/>
</dbReference>
<gene>
    <name evidence="3" type="ORF">GSMUA_170350.1</name>
</gene>
<feature type="region of interest" description="Disordered" evidence="1">
    <location>
        <begin position="223"/>
        <end position="247"/>
    </location>
</feature>
<dbReference type="GO" id="GO:0031047">
    <property type="term" value="P:regulatory ncRNA-mediated gene silencing"/>
    <property type="evidence" value="ECO:0007669"/>
    <property type="project" value="InterPro"/>
</dbReference>
<name>A0A8D7F8W3_MUSAM</name>
<evidence type="ECO:0000313" key="3">
    <source>
        <dbReference type="EMBL" id="CAG1847240.1"/>
    </source>
</evidence>
<proteinExistence type="predicted"/>
<feature type="region of interest" description="Disordered" evidence="1">
    <location>
        <begin position="169"/>
        <end position="205"/>
    </location>
</feature>
<reference evidence="3" key="1">
    <citation type="submission" date="2021-03" db="EMBL/GenBank/DDBJ databases">
        <authorList>
            <consortium name="Genoscope - CEA"/>
            <person name="William W."/>
        </authorList>
    </citation>
    <scope>NUCLEOTIDE SEQUENCE</scope>
    <source>
        <strain evidence="3">Doubled-haploid Pahang</strain>
    </source>
</reference>
<protein>
    <submittedName>
        <fullName evidence="3">(wild Malaysian banana) hypothetical protein</fullName>
    </submittedName>
</protein>
<evidence type="ECO:0000256" key="1">
    <source>
        <dbReference type="SAM" id="MobiDB-lite"/>
    </source>
</evidence>
<dbReference type="EMBL" id="HG996471">
    <property type="protein sequence ID" value="CAG1847240.1"/>
    <property type="molecule type" value="Genomic_DNA"/>
</dbReference>